<keyword evidence="3" id="KW-1133">Transmembrane helix</keyword>
<reference evidence="6" key="2">
    <citation type="submission" date="2019-06" db="EMBL/GenBank/DDBJ databases">
        <title>Co-occurence of chitin degradation, pigmentation and bioactivity in marine Pseudoalteromonas.</title>
        <authorList>
            <person name="Sonnenschein E.C."/>
            <person name="Bech P.K."/>
        </authorList>
    </citation>
    <scope>NUCLEOTIDE SEQUENCE [LARGE SCALE GENOMIC DNA]</scope>
    <source>
        <strain evidence="6">S2599</strain>
    </source>
</reference>
<dbReference type="SMART" id="SM00267">
    <property type="entry name" value="GGDEF"/>
    <property type="match status" value="1"/>
</dbReference>
<dbReference type="EMBL" id="PNCJ01000005">
    <property type="protein sequence ID" value="TMP39613.1"/>
    <property type="molecule type" value="Genomic_DNA"/>
</dbReference>
<evidence type="ECO:0000259" key="4">
    <source>
        <dbReference type="PROSITE" id="PS50887"/>
    </source>
</evidence>
<feature type="transmembrane region" description="Helical" evidence="3">
    <location>
        <begin position="28"/>
        <end position="49"/>
    </location>
</feature>
<dbReference type="RefSeq" id="WP_138543507.1">
    <property type="nucleotide sequence ID" value="NZ_PNCJ01000005.1"/>
</dbReference>
<dbReference type="Pfam" id="PF00990">
    <property type="entry name" value="GGDEF"/>
    <property type="match status" value="1"/>
</dbReference>
<keyword evidence="3" id="KW-0472">Membrane</keyword>
<evidence type="ECO:0000256" key="1">
    <source>
        <dbReference type="ARBA" id="ARBA00012528"/>
    </source>
</evidence>
<feature type="transmembrane region" description="Helical" evidence="3">
    <location>
        <begin position="5"/>
        <end position="22"/>
    </location>
</feature>
<feature type="domain" description="GGDEF" evidence="4">
    <location>
        <begin position="159"/>
        <end position="279"/>
    </location>
</feature>
<proteinExistence type="predicted"/>
<dbReference type="InterPro" id="IPR000160">
    <property type="entry name" value="GGDEF_dom"/>
</dbReference>
<accession>A0A5S3X7A7</accession>
<evidence type="ECO:0000313" key="5">
    <source>
        <dbReference type="EMBL" id="TMP39613.1"/>
    </source>
</evidence>
<dbReference type="PROSITE" id="PS50887">
    <property type="entry name" value="GGDEF"/>
    <property type="match status" value="1"/>
</dbReference>
<dbReference type="SUPFAM" id="SSF55073">
    <property type="entry name" value="Nucleotide cyclase"/>
    <property type="match status" value="1"/>
</dbReference>
<feature type="transmembrane region" description="Helical" evidence="3">
    <location>
        <begin position="56"/>
        <end position="73"/>
    </location>
</feature>
<dbReference type="Gene3D" id="3.30.70.270">
    <property type="match status" value="1"/>
</dbReference>
<dbReference type="InterPro" id="IPR050469">
    <property type="entry name" value="Diguanylate_Cyclase"/>
</dbReference>
<dbReference type="NCBIfam" id="TIGR00254">
    <property type="entry name" value="GGDEF"/>
    <property type="match status" value="1"/>
</dbReference>
<dbReference type="PANTHER" id="PTHR45138:SF9">
    <property type="entry name" value="DIGUANYLATE CYCLASE DGCM-RELATED"/>
    <property type="match status" value="1"/>
</dbReference>
<evidence type="ECO:0000313" key="6">
    <source>
        <dbReference type="Proteomes" id="UP000306719"/>
    </source>
</evidence>
<evidence type="ECO:0000256" key="2">
    <source>
        <dbReference type="ARBA" id="ARBA00034247"/>
    </source>
</evidence>
<comment type="catalytic activity">
    <reaction evidence="2">
        <text>2 GTP = 3',3'-c-di-GMP + 2 diphosphate</text>
        <dbReference type="Rhea" id="RHEA:24898"/>
        <dbReference type="ChEBI" id="CHEBI:33019"/>
        <dbReference type="ChEBI" id="CHEBI:37565"/>
        <dbReference type="ChEBI" id="CHEBI:58805"/>
        <dbReference type="EC" id="2.7.7.65"/>
    </reaction>
</comment>
<dbReference type="InterPro" id="IPR043128">
    <property type="entry name" value="Rev_trsase/Diguanyl_cyclase"/>
</dbReference>
<keyword evidence="3" id="KW-0812">Transmembrane</keyword>
<dbReference type="Proteomes" id="UP000306719">
    <property type="component" value="Unassembled WGS sequence"/>
</dbReference>
<dbReference type="AlphaFoldDB" id="A0A5S3X7A7"/>
<dbReference type="GO" id="GO:0052621">
    <property type="term" value="F:diguanylate cyclase activity"/>
    <property type="evidence" value="ECO:0007669"/>
    <property type="project" value="UniProtKB-EC"/>
</dbReference>
<dbReference type="EC" id="2.7.7.65" evidence="1"/>
<organism evidence="5 6">
    <name type="scientific">Pseudoalteromonas rubra</name>
    <dbReference type="NCBI Taxonomy" id="43658"/>
    <lineage>
        <taxon>Bacteria</taxon>
        <taxon>Pseudomonadati</taxon>
        <taxon>Pseudomonadota</taxon>
        <taxon>Gammaproteobacteria</taxon>
        <taxon>Alteromonadales</taxon>
        <taxon>Pseudoalteromonadaceae</taxon>
        <taxon>Pseudoalteromonas</taxon>
    </lineage>
</organism>
<reference evidence="5 6" key="1">
    <citation type="submission" date="2018-01" db="EMBL/GenBank/DDBJ databases">
        <authorList>
            <person name="Paulsen S."/>
            <person name="Gram L.K."/>
        </authorList>
    </citation>
    <scope>NUCLEOTIDE SEQUENCE [LARGE SCALE GENOMIC DNA]</scope>
    <source>
        <strain evidence="5 6">S2599</strain>
    </source>
</reference>
<evidence type="ECO:0000256" key="3">
    <source>
        <dbReference type="SAM" id="Phobius"/>
    </source>
</evidence>
<dbReference type="OrthoDB" id="70510at2"/>
<protein>
    <recommendedName>
        <fullName evidence="1">diguanylate cyclase</fullName>
        <ecNumber evidence="1">2.7.7.65</ecNumber>
    </recommendedName>
</protein>
<name>A0A5S3X7A7_9GAMM</name>
<dbReference type="InterPro" id="IPR029787">
    <property type="entry name" value="Nucleotide_cyclase"/>
</dbReference>
<gene>
    <name evidence="5" type="ORF">CWB98_03225</name>
</gene>
<dbReference type="PANTHER" id="PTHR45138">
    <property type="entry name" value="REGULATORY COMPONENTS OF SENSORY TRANSDUCTION SYSTEM"/>
    <property type="match status" value="1"/>
</dbReference>
<sequence>MRQKLLLALIWLVTGLVIVLLYNNHQPFGATVEELIWFAIALTVLVLGLPHLKHQLILYAWVLYCGGLLLDLFDDLMGAELMLVNIFDTSLKHLGFLLTCYGLHTIIQQKKETISALNKEIARRHELEQQLKFDATHDELTELGNRRACFERFESLCKNSSFLYYFDLDNFKLANDHHGHHTGDEILKKVAQAMARQFSADACFRIGGDEFVAFTQEANLQEDELRAMLLEEVFEYGVGVSIGKAAADPAQDPDALLHQADLSMYENKAGKSIRTKIRKP</sequence>
<dbReference type="CDD" id="cd01949">
    <property type="entry name" value="GGDEF"/>
    <property type="match status" value="1"/>
</dbReference>
<comment type="caution">
    <text evidence="5">The sequence shown here is derived from an EMBL/GenBank/DDBJ whole genome shotgun (WGS) entry which is preliminary data.</text>
</comment>